<feature type="transmembrane region" description="Helical" evidence="1">
    <location>
        <begin position="93"/>
        <end position="111"/>
    </location>
</feature>
<dbReference type="EMBL" id="CP099419">
    <property type="protein sequence ID" value="USW49291.1"/>
    <property type="molecule type" value="Genomic_DNA"/>
</dbReference>
<dbReference type="Proteomes" id="UP001056384">
    <property type="component" value="Chromosome 2"/>
</dbReference>
<evidence type="ECO:0000313" key="2">
    <source>
        <dbReference type="EMBL" id="USW49291.1"/>
    </source>
</evidence>
<reference evidence="2" key="1">
    <citation type="submission" date="2022-06" db="EMBL/GenBank/DDBJ databases">
        <title>Complete genome sequences of two strains of the flax pathogen Septoria linicola.</title>
        <authorList>
            <person name="Lapalu N."/>
            <person name="Simon A."/>
            <person name="Demenou B."/>
            <person name="Paumier D."/>
            <person name="Guillot M.-P."/>
            <person name="Gout L."/>
            <person name="Valade R."/>
        </authorList>
    </citation>
    <scope>NUCLEOTIDE SEQUENCE</scope>
    <source>
        <strain evidence="2">SE15195</strain>
    </source>
</reference>
<feature type="transmembrane region" description="Helical" evidence="1">
    <location>
        <begin position="69"/>
        <end position="87"/>
    </location>
</feature>
<feature type="transmembrane region" description="Helical" evidence="1">
    <location>
        <begin position="37"/>
        <end position="57"/>
    </location>
</feature>
<feature type="transmembrane region" description="Helical" evidence="1">
    <location>
        <begin position="7"/>
        <end position="25"/>
    </location>
</feature>
<keyword evidence="1" id="KW-1133">Transmembrane helix</keyword>
<keyword evidence="1" id="KW-0472">Membrane</keyword>
<evidence type="ECO:0000313" key="3">
    <source>
        <dbReference type="Proteomes" id="UP001056384"/>
    </source>
</evidence>
<sequence>MPSPAAYTIYAFGIASFVAGLQTFLSPHSSLQSFELPIAALPALKGNGLAATAMGIYYTLAARQENKSFFLLTIPMRLVAAITFSQFDGTWKLAAFWEGGGALLTAVALGWDSDWRTGSRNRRE</sequence>
<dbReference type="AlphaFoldDB" id="A0A9Q9EEZ2"/>
<gene>
    <name evidence="2" type="ORF">Slin15195_G026100</name>
</gene>
<evidence type="ECO:0000256" key="1">
    <source>
        <dbReference type="SAM" id="Phobius"/>
    </source>
</evidence>
<organism evidence="2 3">
    <name type="scientific">Septoria linicola</name>
    <dbReference type="NCBI Taxonomy" id="215465"/>
    <lineage>
        <taxon>Eukaryota</taxon>
        <taxon>Fungi</taxon>
        <taxon>Dikarya</taxon>
        <taxon>Ascomycota</taxon>
        <taxon>Pezizomycotina</taxon>
        <taxon>Dothideomycetes</taxon>
        <taxon>Dothideomycetidae</taxon>
        <taxon>Mycosphaerellales</taxon>
        <taxon>Mycosphaerellaceae</taxon>
        <taxon>Septoria</taxon>
    </lineage>
</organism>
<protein>
    <submittedName>
        <fullName evidence="2">Uncharacterized protein</fullName>
    </submittedName>
</protein>
<keyword evidence="1" id="KW-0812">Transmembrane</keyword>
<accession>A0A9Q9EEZ2</accession>
<proteinExistence type="predicted"/>
<keyword evidence="3" id="KW-1185">Reference proteome</keyword>
<name>A0A9Q9EEZ2_9PEZI</name>